<dbReference type="Gene3D" id="1.10.287.130">
    <property type="match status" value="1"/>
</dbReference>
<dbReference type="GO" id="GO:0005886">
    <property type="term" value="C:plasma membrane"/>
    <property type="evidence" value="ECO:0007669"/>
    <property type="project" value="TreeGrafter"/>
</dbReference>
<dbReference type="Pfam" id="PF00582">
    <property type="entry name" value="Usp"/>
    <property type="match status" value="1"/>
</dbReference>
<keyword evidence="11" id="KW-0902">Two-component regulatory system</keyword>
<keyword evidence="9" id="KW-0067">ATP-binding</keyword>
<dbReference type="Pfam" id="PF13492">
    <property type="entry name" value="GAF_3"/>
    <property type="match status" value="1"/>
</dbReference>
<dbReference type="Gene3D" id="3.30.450.40">
    <property type="match status" value="1"/>
</dbReference>
<feature type="compositionally biased region" description="Polar residues" evidence="13">
    <location>
        <begin position="13"/>
        <end position="25"/>
    </location>
</feature>
<dbReference type="Pfam" id="PF13493">
    <property type="entry name" value="DUF4118"/>
    <property type="match status" value="1"/>
</dbReference>
<proteinExistence type="predicted"/>
<dbReference type="InterPro" id="IPR003594">
    <property type="entry name" value="HATPase_dom"/>
</dbReference>
<feature type="compositionally biased region" description="Basic and acidic residues" evidence="13">
    <location>
        <begin position="730"/>
        <end position="752"/>
    </location>
</feature>
<dbReference type="Pfam" id="PF02702">
    <property type="entry name" value="KdpD"/>
    <property type="match status" value="1"/>
</dbReference>
<keyword evidence="7" id="KW-0547">Nucleotide-binding</keyword>
<evidence type="ECO:0000256" key="10">
    <source>
        <dbReference type="ARBA" id="ARBA00022989"/>
    </source>
</evidence>
<evidence type="ECO:0000313" key="17">
    <source>
        <dbReference type="Proteomes" id="UP000061432"/>
    </source>
</evidence>
<dbReference type="Gene3D" id="3.40.50.620">
    <property type="entry name" value="HUPs"/>
    <property type="match status" value="1"/>
</dbReference>
<dbReference type="STRING" id="270351.Maq22A_c17265"/>
<feature type="compositionally biased region" description="Basic and acidic residues" evidence="13">
    <location>
        <begin position="435"/>
        <end position="447"/>
    </location>
</feature>
<dbReference type="Gene3D" id="3.30.565.10">
    <property type="entry name" value="Histidine kinase-like ATPase, C-terminal domain"/>
    <property type="match status" value="1"/>
</dbReference>
<dbReference type="InterPro" id="IPR005467">
    <property type="entry name" value="His_kinase_dom"/>
</dbReference>
<feature type="compositionally biased region" description="Basic residues" evidence="13">
    <location>
        <begin position="91"/>
        <end position="101"/>
    </location>
</feature>
<feature type="compositionally biased region" description="Basic and acidic residues" evidence="13">
    <location>
        <begin position="649"/>
        <end position="669"/>
    </location>
</feature>
<evidence type="ECO:0000256" key="5">
    <source>
        <dbReference type="ARBA" id="ARBA00022679"/>
    </source>
</evidence>
<dbReference type="PROSITE" id="PS50109">
    <property type="entry name" value="HIS_KIN"/>
    <property type="match status" value="1"/>
</dbReference>
<evidence type="ECO:0000256" key="1">
    <source>
        <dbReference type="ARBA" id="ARBA00000085"/>
    </source>
</evidence>
<dbReference type="Gene3D" id="1.20.120.620">
    <property type="entry name" value="Backbone structure of the membrane domain of e. Coli histidine kinase receptor kdpd"/>
    <property type="match status" value="1"/>
</dbReference>
<dbReference type="GO" id="GO:0005737">
    <property type="term" value="C:cytoplasm"/>
    <property type="evidence" value="ECO:0007669"/>
    <property type="project" value="UniProtKB-ARBA"/>
</dbReference>
<reference evidence="16 17" key="1">
    <citation type="journal article" date="2015" name="Genome Announc.">
        <title>Complete Genome Sequence of Methylobacterium aquaticum Strain 22A, Isolated from Racomitrium japonicum Moss.</title>
        <authorList>
            <person name="Tani A."/>
            <person name="Ogura Y."/>
            <person name="Hayashi T."/>
            <person name="Kimbara K."/>
        </authorList>
    </citation>
    <scope>NUCLEOTIDE SEQUENCE [LARGE SCALE GENOMIC DNA]</scope>
    <source>
        <strain evidence="16 17">MA-22A</strain>
    </source>
</reference>
<feature type="compositionally biased region" description="Basic residues" evidence="13">
    <location>
        <begin position="896"/>
        <end position="911"/>
    </location>
</feature>
<dbReference type="InterPro" id="IPR003018">
    <property type="entry name" value="GAF"/>
</dbReference>
<feature type="compositionally biased region" description="Basic and acidic residues" evidence="13">
    <location>
        <begin position="315"/>
        <end position="329"/>
    </location>
</feature>
<keyword evidence="10 14" id="KW-1133">Transmembrane helix</keyword>
<feature type="compositionally biased region" description="Basic and acidic residues" evidence="13">
    <location>
        <begin position="473"/>
        <end position="497"/>
    </location>
</feature>
<feature type="compositionally biased region" description="Basic and acidic residues" evidence="13">
    <location>
        <begin position="874"/>
        <end position="890"/>
    </location>
</feature>
<feature type="compositionally biased region" description="Low complexity" evidence="13">
    <location>
        <begin position="939"/>
        <end position="956"/>
    </location>
</feature>
<feature type="compositionally biased region" description="Basic residues" evidence="13">
    <location>
        <begin position="379"/>
        <end position="398"/>
    </location>
</feature>
<dbReference type="CDD" id="cd01987">
    <property type="entry name" value="USP_KdpD-like"/>
    <property type="match status" value="1"/>
</dbReference>
<dbReference type="SUPFAM" id="SSF55781">
    <property type="entry name" value="GAF domain-like"/>
    <property type="match status" value="1"/>
</dbReference>
<evidence type="ECO:0000256" key="4">
    <source>
        <dbReference type="ARBA" id="ARBA00022553"/>
    </source>
</evidence>
<organism evidence="16 17">
    <name type="scientific">Methylobacterium aquaticum</name>
    <dbReference type="NCBI Taxonomy" id="270351"/>
    <lineage>
        <taxon>Bacteria</taxon>
        <taxon>Pseudomonadati</taxon>
        <taxon>Pseudomonadota</taxon>
        <taxon>Alphaproteobacteria</taxon>
        <taxon>Hyphomicrobiales</taxon>
        <taxon>Methylobacteriaceae</taxon>
        <taxon>Methylobacterium</taxon>
    </lineage>
</organism>
<comment type="subcellular location">
    <subcellularLocation>
        <location evidence="2">Membrane</location>
        <topology evidence="2">Multi-pass membrane protein</topology>
    </subcellularLocation>
</comment>
<accession>A0A0C6F1S4</accession>
<evidence type="ECO:0000256" key="7">
    <source>
        <dbReference type="ARBA" id="ARBA00022741"/>
    </source>
</evidence>
<feature type="compositionally biased region" description="Basic and acidic residues" evidence="13">
    <location>
        <begin position="59"/>
        <end position="68"/>
    </location>
</feature>
<dbReference type="InterPro" id="IPR025201">
    <property type="entry name" value="KdpD_TM"/>
</dbReference>
<feature type="region of interest" description="Disordered" evidence="13">
    <location>
        <begin position="301"/>
        <end position="989"/>
    </location>
</feature>
<dbReference type="SUPFAM" id="SSF55874">
    <property type="entry name" value="ATPase domain of HSP90 chaperone/DNA topoisomerase II/histidine kinase"/>
    <property type="match status" value="1"/>
</dbReference>
<dbReference type="InterPro" id="IPR004358">
    <property type="entry name" value="Sig_transdc_His_kin-like_C"/>
</dbReference>
<dbReference type="Pfam" id="PF00512">
    <property type="entry name" value="HisKA"/>
    <property type="match status" value="1"/>
</dbReference>
<evidence type="ECO:0000256" key="9">
    <source>
        <dbReference type="ARBA" id="ARBA00022840"/>
    </source>
</evidence>
<evidence type="ECO:0000256" key="14">
    <source>
        <dbReference type="SAM" id="Phobius"/>
    </source>
</evidence>
<keyword evidence="4" id="KW-0597">Phosphoprotein</keyword>
<dbReference type="Pfam" id="PF02518">
    <property type="entry name" value="HATPase_c"/>
    <property type="match status" value="1"/>
</dbReference>
<name>A0A0C6F1S4_9HYPH</name>
<dbReference type="PATRIC" id="fig|270351.10.peg.3328"/>
<feature type="compositionally biased region" description="Basic residues" evidence="13">
    <location>
        <begin position="588"/>
        <end position="603"/>
    </location>
</feature>
<dbReference type="EMBL" id="AP014704">
    <property type="protein sequence ID" value="BAQ46571.1"/>
    <property type="molecule type" value="Genomic_DNA"/>
</dbReference>
<feature type="compositionally biased region" description="Basic residues" evidence="13">
    <location>
        <begin position="552"/>
        <end position="564"/>
    </location>
</feature>
<feature type="compositionally biased region" description="Basic and acidic residues" evidence="13">
    <location>
        <begin position="254"/>
        <end position="277"/>
    </location>
</feature>
<evidence type="ECO:0000256" key="6">
    <source>
        <dbReference type="ARBA" id="ARBA00022692"/>
    </source>
</evidence>
<dbReference type="SUPFAM" id="SSF52402">
    <property type="entry name" value="Adenine nucleotide alpha hydrolases-like"/>
    <property type="match status" value="1"/>
</dbReference>
<feature type="compositionally biased region" description="Basic and acidic residues" evidence="13">
    <location>
        <begin position="822"/>
        <end position="831"/>
    </location>
</feature>
<evidence type="ECO:0000256" key="3">
    <source>
        <dbReference type="ARBA" id="ARBA00012438"/>
    </source>
</evidence>
<dbReference type="FunFam" id="3.40.50.300:FF:000483">
    <property type="entry name" value="Sensor histidine kinase KdpD"/>
    <property type="match status" value="1"/>
</dbReference>
<feature type="compositionally biased region" description="Basic residues" evidence="13">
    <location>
        <begin position="418"/>
        <end position="433"/>
    </location>
</feature>
<dbReference type="InterPro" id="IPR029016">
    <property type="entry name" value="GAF-like_dom_sf"/>
</dbReference>
<feature type="compositionally biased region" description="Basic and acidic residues" evidence="13">
    <location>
        <begin position="103"/>
        <end position="119"/>
    </location>
</feature>
<feature type="compositionally biased region" description="Basic and acidic residues" evidence="13">
    <location>
        <begin position="680"/>
        <end position="714"/>
    </location>
</feature>
<dbReference type="EC" id="2.7.13.3" evidence="3"/>
<dbReference type="PANTHER" id="PTHR45569">
    <property type="entry name" value="SENSOR PROTEIN KDPD"/>
    <property type="match status" value="1"/>
</dbReference>
<dbReference type="InterPro" id="IPR038318">
    <property type="entry name" value="KdpD_sf"/>
</dbReference>
<feature type="compositionally biased region" description="Basic residues" evidence="13">
    <location>
        <begin position="342"/>
        <end position="359"/>
    </location>
</feature>
<reference evidence="17" key="2">
    <citation type="submission" date="2015-01" db="EMBL/GenBank/DDBJ databases">
        <title>Complete genome sequence of Methylobacterium aquaticum strain 22A.</title>
        <authorList>
            <person name="Tani A."/>
            <person name="Ogura Y."/>
            <person name="Hayashi T."/>
        </authorList>
    </citation>
    <scope>NUCLEOTIDE SEQUENCE [LARGE SCALE GENOMIC DNA]</scope>
    <source>
        <strain evidence="17">MA-22A</strain>
    </source>
</reference>
<evidence type="ECO:0000259" key="15">
    <source>
        <dbReference type="PROSITE" id="PS50109"/>
    </source>
</evidence>
<keyword evidence="12 14" id="KW-0472">Membrane</keyword>
<feature type="compositionally biased region" description="Basic and acidic residues" evidence="13">
    <location>
        <begin position="625"/>
        <end position="640"/>
    </location>
</feature>
<evidence type="ECO:0000256" key="8">
    <source>
        <dbReference type="ARBA" id="ARBA00022777"/>
    </source>
</evidence>
<feature type="compositionally biased region" description="Basic residues" evidence="13">
    <location>
        <begin position="775"/>
        <end position="798"/>
    </location>
</feature>
<feature type="compositionally biased region" description="Basic and acidic residues" evidence="13">
    <location>
        <begin position="192"/>
        <end position="235"/>
    </location>
</feature>
<feature type="transmembrane region" description="Helical" evidence="14">
    <location>
        <begin position="1382"/>
        <end position="1402"/>
    </location>
</feature>
<feature type="region of interest" description="Disordered" evidence="13">
    <location>
        <begin position="1"/>
        <end position="288"/>
    </location>
</feature>
<dbReference type="Gene3D" id="3.40.50.300">
    <property type="entry name" value="P-loop containing nucleotide triphosphate hydrolases"/>
    <property type="match status" value="1"/>
</dbReference>
<evidence type="ECO:0000256" key="2">
    <source>
        <dbReference type="ARBA" id="ARBA00004141"/>
    </source>
</evidence>
<dbReference type="InterPro" id="IPR014729">
    <property type="entry name" value="Rossmann-like_a/b/a_fold"/>
</dbReference>
<dbReference type="GO" id="GO:0000155">
    <property type="term" value="F:phosphorelay sensor kinase activity"/>
    <property type="evidence" value="ECO:0007669"/>
    <property type="project" value="InterPro"/>
</dbReference>
<feature type="compositionally biased region" description="Basic residues" evidence="13">
    <location>
        <begin position="498"/>
        <end position="524"/>
    </location>
</feature>
<dbReference type="SMART" id="SM00387">
    <property type="entry name" value="HATPase_c"/>
    <property type="match status" value="1"/>
</dbReference>
<keyword evidence="5" id="KW-0808">Transferase</keyword>
<dbReference type="InterPro" id="IPR027417">
    <property type="entry name" value="P-loop_NTPase"/>
</dbReference>
<dbReference type="PANTHER" id="PTHR45569:SF1">
    <property type="entry name" value="SENSOR PROTEIN KDPD"/>
    <property type="match status" value="1"/>
</dbReference>
<dbReference type="Proteomes" id="UP000061432">
    <property type="component" value="Chromosome"/>
</dbReference>
<feature type="domain" description="Histidine kinase" evidence="15">
    <location>
        <begin position="1655"/>
        <end position="1881"/>
    </location>
</feature>
<dbReference type="KEGG" id="maqu:Maq22A_c17265"/>
<gene>
    <name evidence="16" type="primary">kdpD</name>
    <name evidence="16" type="ORF">Maq22A_c17265</name>
</gene>
<dbReference type="InterPro" id="IPR052023">
    <property type="entry name" value="Histidine_kinase_KdpD"/>
</dbReference>
<dbReference type="PRINTS" id="PR00344">
    <property type="entry name" value="BCTRLSENSOR"/>
</dbReference>
<keyword evidence="6 14" id="KW-0812">Transmembrane</keyword>
<feature type="compositionally biased region" description="Basic residues" evidence="13">
    <location>
        <begin position="162"/>
        <end position="187"/>
    </location>
</feature>
<sequence>MAGPKPTCLTKAQRPSCSKFDSSMHGSAANAAEPLTFPPSSGSQDHGPVPKVLPPEILPAERRPDRARAPRRGHQARPAPDGEEPRDVRGRGRGGLHHPAVRPRPDLGRAGPDVHRPDHPLALVHRAVRQLRRGGGGRPRQGAGRFAAPHPHRDDREAALRPSRRSRWPARRLRDRARRRPQGRRRGAGGSRRRDPVGRRGDRGHRLGQRGGDHRRIRAGDPRIRRRPLGGDRRHASALRLDPGADHGRRRLDLHRPDDRTRRGRLAPEDPQRDRAQHPAFRPHHRVRVRGRLDPELCVLRRRRDPARRPGGALRHPDPDHDRRAALGDRHRRHGPAGAVQRARHVGPRRRGGGRRRYAAPRQDRHDHARQPPGDRVPTRPRRHPGHAGGRRPARLARRRDAGGPLDRGARQGGARHPGPRHGKPRRHLRAVHRAVADVGHRPRRLLDPQGRGRGGDRQPGGRPRAGRARGHRPGDPAPPRRDGRPGDPGHRRGDRQGRRHAAGGRPRRQAARRRPPQGHRQGRHPGALRGAAPDGHPHGDDHRRQPDDRGRHRRGGRRRRLPRPGHPGGQAGADPARAGAGQARGDVRRRHQRRARARPGRCRRGDEHRHGGGPRGRQHGRPRFRPDQAHRDRRDRQAAADDAGCADHLLDRQRRGEVLRHHPGDVRRALPAAPGPQRDGARFAPERDPVGDHLQRADHRGADPARLARGELPRRRRRRVAAAQSPDLWSRRDPGAVRRHQGDRSRRERPPPRLIELGSNGQERHAPAPPPRPRAPHRPDPRHRPRLSARHDGHRRAALPGASRGQPDPQCGRHARRLRARRPELHERALLPRPPLGHRGARSGRFHEDRGGALQRRQFRRRQSRADQPGADRPGEDRPRRSQGREPDRPGAAGPRHHLGLGARSRRLARGRPVPGAPGGEGPRHLRGWLARPRRRAGAGAEPRCPRRAPGQRARPQPRPRRPAGPMRDTSRPSGEGLRPLREGLRPSPDALLAQARREAPGRGRLKIFLGAAPGVGKTYEMLTTAHARVREGVDVAVGVVETHGRPETEALVAGLAVLPRRTVAYGGGTFDEMDLDGLLARKPQLALVDELAHTNAPGSRHPKRYLDVEELLQAGIDVHTTLNIQHVESLNDVVAQITRIRVRETVPDSILDRADDIEVIDLSPDDLIRRLQEGKVYLPRQAERALKHYFSPGNLTALRELALRRTAQQVDDQLVTHMRAHAIPGPWAAGERVLVCVSEDPRSAGLVRTAKRLADRLRAPFTALTIESRRSAQLGEAERDRIADTLRLAERLGGETATLPSQGRIADDVVAFAREHNVTHVVIGKSTRSRWFELLNGSVVHDLLRRSGSISVHVVAGEEAAGAPAPHKGVRTAAPPRPGLLPYAAALAAVAGALGLGLALQPSLGHESTDLVFLTAVVAVAVRFGLAPSLVTVVAASLAYNFFFLPPLYTFTIADPTNVVALFFFTLVAVVVSNLAARARAEATISRTRSKATEALYGFSRKLAGCGTLDDVLWATAYQIALMLRLRVVLLLPQGGTVTVMAGYPPEDELDEADLAAAKWTFDHGRPAGRGADTLPGAKRLFLPLRTGRGMVGVVGLDGDKPGPLLTPDQRRLLDALADQGALAIERVHLVEDLDRARRSAETDRLRQALLSSLSHDLKTPLAAVLGSATTLRDLGDALDRDGQGELLATIIDEAERLNRFIANLLDMTKLESGALAPNLAPHDLAEIVATALERADKILAHHRVALALGAGLPPLRLDAVLTEQVLFNLLDNAAKYAPEGSLVRIEAWQETQDGDDVVRVRILDEGEGIPEGDEERIFDTFYRVRKRDRVRAGTGLGLAISRGFVEAMGGRITARTRGDRHGSPCPGAAFTLTFPVPRAAQEDAAA</sequence>
<feature type="compositionally biased region" description="Basic and acidic residues" evidence="13">
    <location>
        <begin position="536"/>
        <end position="551"/>
    </location>
</feature>
<evidence type="ECO:0000256" key="11">
    <source>
        <dbReference type="ARBA" id="ARBA00023012"/>
    </source>
</evidence>
<evidence type="ECO:0000256" key="13">
    <source>
        <dbReference type="SAM" id="MobiDB-lite"/>
    </source>
</evidence>
<dbReference type="InterPro" id="IPR036097">
    <property type="entry name" value="HisK_dim/P_sf"/>
</dbReference>
<dbReference type="InterPro" id="IPR036890">
    <property type="entry name" value="HATPase_C_sf"/>
</dbReference>
<dbReference type="InterPro" id="IPR006016">
    <property type="entry name" value="UspA"/>
</dbReference>
<dbReference type="InterPro" id="IPR003852">
    <property type="entry name" value="Sig_transdc_His_kinase_KdpD_N"/>
</dbReference>
<dbReference type="GO" id="GO:0005524">
    <property type="term" value="F:ATP binding"/>
    <property type="evidence" value="ECO:0007669"/>
    <property type="project" value="UniProtKB-KW"/>
</dbReference>
<protein>
    <recommendedName>
        <fullName evidence="3">histidine kinase</fullName>
        <ecNumber evidence="3">2.7.13.3</ecNumber>
    </recommendedName>
</protein>
<keyword evidence="8 16" id="KW-0418">Kinase</keyword>
<dbReference type="CDD" id="cd00082">
    <property type="entry name" value="HisKA"/>
    <property type="match status" value="1"/>
</dbReference>
<evidence type="ECO:0000313" key="16">
    <source>
        <dbReference type="EMBL" id="BAQ46571.1"/>
    </source>
</evidence>
<comment type="catalytic activity">
    <reaction evidence="1">
        <text>ATP + protein L-histidine = ADP + protein N-phospho-L-histidine.</text>
        <dbReference type="EC" id="2.7.13.3"/>
    </reaction>
</comment>
<feature type="transmembrane region" description="Helical" evidence="14">
    <location>
        <begin position="1461"/>
        <end position="1479"/>
    </location>
</feature>
<dbReference type="CDD" id="cd00075">
    <property type="entry name" value="HATPase"/>
    <property type="match status" value="1"/>
</dbReference>
<feature type="transmembrane region" description="Helical" evidence="14">
    <location>
        <begin position="1414"/>
        <end position="1441"/>
    </location>
</feature>
<dbReference type="InterPro" id="IPR003661">
    <property type="entry name" value="HisK_dim/P_dom"/>
</dbReference>
<dbReference type="SUPFAM" id="SSF47384">
    <property type="entry name" value="Homodimeric domain of signal transducing histidine kinase"/>
    <property type="match status" value="1"/>
</dbReference>
<evidence type="ECO:0000256" key="12">
    <source>
        <dbReference type="ARBA" id="ARBA00023136"/>
    </source>
</evidence>
<dbReference type="SMART" id="SM00388">
    <property type="entry name" value="HisKA"/>
    <property type="match status" value="1"/>
</dbReference>